<organism evidence="2 3">
    <name type="scientific">Robertmurraya siralis</name>
    <dbReference type="NCBI Taxonomy" id="77777"/>
    <lineage>
        <taxon>Bacteria</taxon>
        <taxon>Bacillati</taxon>
        <taxon>Bacillota</taxon>
        <taxon>Bacilli</taxon>
        <taxon>Bacillales</taxon>
        <taxon>Bacillaceae</taxon>
        <taxon>Robertmurraya</taxon>
    </lineage>
</organism>
<dbReference type="EMBL" id="BORC01000003">
    <property type="protein sequence ID" value="GIN62364.1"/>
    <property type="molecule type" value="Genomic_DNA"/>
</dbReference>
<dbReference type="RefSeq" id="WP_212933716.1">
    <property type="nucleotide sequence ID" value="NZ_BORC01000003.1"/>
</dbReference>
<keyword evidence="3" id="KW-1185">Reference proteome</keyword>
<feature type="coiled-coil region" evidence="1">
    <location>
        <begin position="27"/>
        <end position="54"/>
    </location>
</feature>
<dbReference type="Proteomes" id="UP000682111">
    <property type="component" value="Unassembled WGS sequence"/>
</dbReference>
<comment type="caution">
    <text evidence="2">The sequence shown here is derived from an EMBL/GenBank/DDBJ whole genome shotgun (WGS) entry which is preliminary data.</text>
</comment>
<dbReference type="AlphaFoldDB" id="A0A919WIH5"/>
<gene>
    <name evidence="2" type="ORF">J27TS8_23570</name>
</gene>
<accession>A0A919WIH5</accession>
<evidence type="ECO:0000313" key="2">
    <source>
        <dbReference type="EMBL" id="GIN62364.1"/>
    </source>
</evidence>
<evidence type="ECO:0000313" key="3">
    <source>
        <dbReference type="Proteomes" id="UP000682111"/>
    </source>
</evidence>
<reference evidence="2" key="1">
    <citation type="submission" date="2021-03" db="EMBL/GenBank/DDBJ databases">
        <title>Antimicrobial resistance genes in bacteria isolated from Japanese honey, and their potential for conferring macrolide and lincosamide resistance in the American foulbrood pathogen Paenibacillus larvae.</title>
        <authorList>
            <person name="Okamoto M."/>
            <person name="Kumagai M."/>
            <person name="Kanamori H."/>
            <person name="Takamatsu D."/>
        </authorList>
    </citation>
    <scope>NUCLEOTIDE SEQUENCE</scope>
    <source>
        <strain evidence="2">J27TS8</strain>
    </source>
</reference>
<name>A0A919WIH5_9BACI</name>
<evidence type="ECO:0000256" key="1">
    <source>
        <dbReference type="SAM" id="Coils"/>
    </source>
</evidence>
<keyword evidence="1" id="KW-0175">Coiled coil</keyword>
<sequence>MKRGFLKGLDLERAQIDSIMAEYGKMVTFYKSKLKELQRRYDEDERSFEAKLQEVQLVHALKLALAGKVHDAELVIGLIDKAKIELSDDGIISKGLDEQIKELQKSKSFLFVP</sequence>
<dbReference type="Pfam" id="PF06810">
    <property type="entry name" value="Phage_scaffold"/>
    <property type="match status" value="1"/>
</dbReference>
<dbReference type="InterPro" id="IPR009636">
    <property type="entry name" value="SCAF"/>
</dbReference>
<proteinExistence type="predicted"/>
<protein>
    <submittedName>
        <fullName evidence="2">Uncharacterized protein</fullName>
    </submittedName>
</protein>